<evidence type="ECO:0000313" key="2">
    <source>
        <dbReference type="Proteomes" id="UP000182334"/>
    </source>
</evidence>
<protein>
    <submittedName>
        <fullName evidence="1">CIC11C00000001456</fullName>
    </submittedName>
</protein>
<dbReference type="EMBL" id="LT635759">
    <property type="protein sequence ID" value="SGZ54378.1"/>
    <property type="molecule type" value="Genomic_DNA"/>
</dbReference>
<keyword evidence="2" id="KW-1185">Reference proteome</keyword>
<proteinExistence type="predicted"/>
<reference evidence="1 2" key="1">
    <citation type="submission" date="2016-10" db="EMBL/GenBank/DDBJ databases">
        <authorList>
            <person name="de Groot N.N."/>
        </authorList>
    </citation>
    <scope>NUCLEOTIDE SEQUENCE [LARGE SCALE GENOMIC DNA]</scope>
    <source>
        <strain evidence="1 2">CBS 141442</strain>
    </source>
</reference>
<dbReference type="Proteomes" id="UP000182334">
    <property type="component" value="Chromosome IV"/>
</dbReference>
<gene>
    <name evidence="1" type="ORF">SAMEA4029010_CIC11G00000001456</name>
</gene>
<dbReference type="AlphaFoldDB" id="A0A1L0BVM2"/>
<organism evidence="1 2">
    <name type="scientific">Sungouiella intermedia</name>
    <dbReference type="NCBI Taxonomy" id="45354"/>
    <lineage>
        <taxon>Eukaryota</taxon>
        <taxon>Fungi</taxon>
        <taxon>Dikarya</taxon>
        <taxon>Ascomycota</taxon>
        <taxon>Saccharomycotina</taxon>
        <taxon>Pichiomycetes</taxon>
        <taxon>Metschnikowiaceae</taxon>
        <taxon>Sungouiella</taxon>
    </lineage>
</organism>
<name>A0A1L0BVM2_9ASCO</name>
<accession>A0A1L0BVM2</accession>
<evidence type="ECO:0000313" key="1">
    <source>
        <dbReference type="EMBL" id="SGZ54378.1"/>
    </source>
</evidence>
<sequence>MLILTFLFTLANAYMSFDLIPVKEDGSLEKRDDAVVTNDFNQKVNSTVQFQVGSNKQNISVRIDTRGGLL</sequence>